<dbReference type="OrthoDB" id="5090202at2759"/>
<organism evidence="2 3">
    <name type="scientific">Dactylonectria estremocensis</name>
    <dbReference type="NCBI Taxonomy" id="1079267"/>
    <lineage>
        <taxon>Eukaryota</taxon>
        <taxon>Fungi</taxon>
        <taxon>Dikarya</taxon>
        <taxon>Ascomycota</taxon>
        <taxon>Pezizomycotina</taxon>
        <taxon>Sordariomycetes</taxon>
        <taxon>Hypocreomycetidae</taxon>
        <taxon>Hypocreales</taxon>
        <taxon>Nectriaceae</taxon>
        <taxon>Dactylonectria</taxon>
    </lineage>
</organism>
<feature type="region of interest" description="Disordered" evidence="1">
    <location>
        <begin position="118"/>
        <end position="149"/>
    </location>
</feature>
<protein>
    <submittedName>
        <fullName evidence="2">Uncharacterized protein</fullName>
    </submittedName>
</protein>
<dbReference type="AlphaFoldDB" id="A0A9P9F438"/>
<gene>
    <name evidence="2" type="ORF">B0J13DRAFT_522197</name>
</gene>
<reference evidence="2" key="1">
    <citation type="journal article" date="2021" name="Nat. Commun.">
        <title>Genetic determinants of endophytism in the Arabidopsis root mycobiome.</title>
        <authorList>
            <person name="Mesny F."/>
            <person name="Miyauchi S."/>
            <person name="Thiergart T."/>
            <person name="Pickel B."/>
            <person name="Atanasova L."/>
            <person name="Karlsson M."/>
            <person name="Huettel B."/>
            <person name="Barry K.W."/>
            <person name="Haridas S."/>
            <person name="Chen C."/>
            <person name="Bauer D."/>
            <person name="Andreopoulos W."/>
            <person name="Pangilinan J."/>
            <person name="LaButti K."/>
            <person name="Riley R."/>
            <person name="Lipzen A."/>
            <person name="Clum A."/>
            <person name="Drula E."/>
            <person name="Henrissat B."/>
            <person name="Kohler A."/>
            <person name="Grigoriev I.V."/>
            <person name="Martin F.M."/>
            <person name="Hacquard S."/>
        </authorList>
    </citation>
    <scope>NUCLEOTIDE SEQUENCE</scope>
    <source>
        <strain evidence="2">MPI-CAGE-AT-0021</strain>
    </source>
</reference>
<sequence>MDLPLYPYVPVPQTRGATQSLLGGSDDSSMHSAPLHRAESLQVRRSGNRGPGASRQPPLVTPERLLAADSGGRRSSLIGNYSLAGGSVHGSNSYFPLSVPELGPRPVEAPFRSPIPGQSYLTVPSKEPSLKRPISSEGTVGPWPPPESAKVRKFDVERTGPSPHEQPYPTLKVNTGYSQSYFRHPPGPSLESFAVPSTPSIFDGKVIRINFRFRDGGEYPCLAKCCLGRQHSLVDIRIVQDMPLKPHPIPPQRRRNQTTEKVPKFFCFFDVAEVENIGRVNRQLVIQFGRLSDPRVSIELGFEALSQLGCIPVAGFSRGKCCSLSSQYG</sequence>
<accession>A0A9P9F438</accession>
<evidence type="ECO:0000313" key="2">
    <source>
        <dbReference type="EMBL" id="KAH7151866.1"/>
    </source>
</evidence>
<proteinExistence type="predicted"/>
<dbReference type="Proteomes" id="UP000717696">
    <property type="component" value="Unassembled WGS sequence"/>
</dbReference>
<dbReference type="EMBL" id="JAGMUU010000005">
    <property type="protein sequence ID" value="KAH7151866.1"/>
    <property type="molecule type" value="Genomic_DNA"/>
</dbReference>
<comment type="caution">
    <text evidence="2">The sequence shown here is derived from an EMBL/GenBank/DDBJ whole genome shotgun (WGS) entry which is preliminary data.</text>
</comment>
<feature type="compositionally biased region" description="Polar residues" evidence="1">
    <location>
        <begin position="15"/>
        <end position="31"/>
    </location>
</feature>
<feature type="region of interest" description="Disordered" evidence="1">
    <location>
        <begin position="1"/>
        <end position="62"/>
    </location>
</feature>
<evidence type="ECO:0000313" key="3">
    <source>
        <dbReference type="Proteomes" id="UP000717696"/>
    </source>
</evidence>
<keyword evidence="3" id="KW-1185">Reference proteome</keyword>
<name>A0A9P9F438_9HYPO</name>
<evidence type="ECO:0000256" key="1">
    <source>
        <dbReference type="SAM" id="MobiDB-lite"/>
    </source>
</evidence>